<evidence type="ECO:0000313" key="3">
    <source>
        <dbReference type="Proteomes" id="UP001305421"/>
    </source>
</evidence>
<evidence type="ECO:0000256" key="1">
    <source>
        <dbReference type="SAM" id="SignalP"/>
    </source>
</evidence>
<name>A0ABY9YK23_9GAMM</name>
<organism evidence="2 3">
    <name type="scientific">Stenotrophomonas aracearum</name>
    <dbReference type="NCBI Taxonomy" id="3003272"/>
    <lineage>
        <taxon>Bacteria</taxon>
        <taxon>Pseudomonadati</taxon>
        <taxon>Pseudomonadota</taxon>
        <taxon>Gammaproteobacteria</taxon>
        <taxon>Lysobacterales</taxon>
        <taxon>Lysobacteraceae</taxon>
        <taxon>Stenotrophomonas</taxon>
    </lineage>
</organism>
<evidence type="ECO:0000313" key="2">
    <source>
        <dbReference type="EMBL" id="WNH50624.1"/>
    </source>
</evidence>
<dbReference type="PANTHER" id="PTHR36302">
    <property type="entry name" value="BLR7088 PROTEIN"/>
    <property type="match status" value="1"/>
</dbReference>
<accession>A0ABY9YK23</accession>
<dbReference type="RefSeq" id="WP_311184649.1">
    <property type="nucleotide sequence ID" value="NZ_CP115543.1"/>
</dbReference>
<dbReference type="Proteomes" id="UP001305421">
    <property type="component" value="Chromosome"/>
</dbReference>
<gene>
    <name evidence="2" type="ORF">PDM28_05820</name>
</gene>
<dbReference type="PANTHER" id="PTHR36302:SF1">
    <property type="entry name" value="COPPER CHAPERONE PCU(A)C"/>
    <property type="match status" value="1"/>
</dbReference>
<keyword evidence="1" id="KW-0732">Signal</keyword>
<dbReference type="InterPro" id="IPR036182">
    <property type="entry name" value="PCuAC_sf"/>
</dbReference>
<feature type="chain" id="PRO_5046173694" evidence="1">
    <location>
        <begin position="23"/>
        <end position="144"/>
    </location>
</feature>
<dbReference type="EMBL" id="CP115543">
    <property type="protein sequence ID" value="WNH50624.1"/>
    <property type="molecule type" value="Genomic_DNA"/>
</dbReference>
<sequence>MITKPFVCVLLGLCAAAASAGAAEPACVSLTGGWVRLPPPGMTMAAGYGTIRNDCKAAVTVVGVGSKAFDDVSLHETTLADGVSRMRAVETLPIAPGKEVTLKPGGLHLMLMEPVVKVTEGAELPVRLSLQDGRKVDGTLKVRR</sequence>
<proteinExistence type="predicted"/>
<reference evidence="2 3" key="1">
    <citation type="submission" date="2022-12" db="EMBL/GenBank/DDBJ databases">
        <title>Two new species, Stenotrophomonas aracearum and Stenotrophomonas oahuensis, isolated from Anthurium (Araceae family) in Hawaii.</title>
        <authorList>
            <person name="Chunag S.C."/>
            <person name="Dobhal S."/>
            <person name="Alvarez A."/>
            <person name="Arif M."/>
        </authorList>
    </citation>
    <scope>NUCLEOTIDE SEQUENCE [LARGE SCALE GENOMIC DNA]</scope>
    <source>
        <strain evidence="2 3">A5588</strain>
    </source>
</reference>
<keyword evidence="3" id="KW-1185">Reference proteome</keyword>
<dbReference type="InterPro" id="IPR007410">
    <property type="entry name" value="LpqE-like"/>
</dbReference>
<feature type="signal peptide" evidence="1">
    <location>
        <begin position="1"/>
        <end position="22"/>
    </location>
</feature>
<dbReference type="Gene3D" id="2.60.40.1890">
    <property type="entry name" value="PCu(A)C copper chaperone"/>
    <property type="match status" value="1"/>
</dbReference>
<protein>
    <submittedName>
        <fullName evidence="2">Copper chaperone PCu(A)C</fullName>
    </submittedName>
</protein>
<dbReference type="InterPro" id="IPR058248">
    <property type="entry name" value="Lxx211020-like"/>
</dbReference>
<dbReference type="Pfam" id="PF04314">
    <property type="entry name" value="PCuAC"/>
    <property type="match status" value="1"/>
</dbReference>
<dbReference type="SUPFAM" id="SSF110087">
    <property type="entry name" value="DR1885-like metal-binding protein"/>
    <property type="match status" value="1"/>
</dbReference>